<evidence type="ECO:0000313" key="2">
    <source>
        <dbReference type="EMBL" id="JAP59984.1"/>
    </source>
</evidence>
<proteinExistence type="predicted"/>
<dbReference type="AlphaFoldDB" id="A0A0V0J2U6"/>
<gene>
    <name evidence="2" type="ORF">TR63648</name>
</gene>
<name>A0A0V0J2U6_SCHSO</name>
<protein>
    <submittedName>
        <fullName evidence="2">Uncharacterized protein</fullName>
    </submittedName>
</protein>
<reference evidence="2" key="1">
    <citation type="submission" date="2016-01" db="EMBL/GenBank/DDBJ databases">
        <title>Reference transcriptome for the parasite Schistocephalus solidus: insights into the molecular evolution of parasitism.</title>
        <authorList>
            <person name="Hebert F.O."/>
            <person name="Grambauer S."/>
            <person name="Barber I."/>
            <person name="Landry C.R."/>
            <person name="Aubin-Horth N."/>
        </authorList>
    </citation>
    <scope>NUCLEOTIDE SEQUENCE</scope>
</reference>
<organism evidence="2">
    <name type="scientific">Schistocephalus solidus</name>
    <name type="common">Tapeworm</name>
    <dbReference type="NCBI Taxonomy" id="70667"/>
    <lineage>
        <taxon>Eukaryota</taxon>
        <taxon>Metazoa</taxon>
        <taxon>Spiralia</taxon>
        <taxon>Lophotrochozoa</taxon>
        <taxon>Platyhelminthes</taxon>
        <taxon>Cestoda</taxon>
        <taxon>Eucestoda</taxon>
        <taxon>Diphyllobothriidea</taxon>
        <taxon>Diphyllobothriidae</taxon>
        <taxon>Schistocephalus</taxon>
    </lineage>
</organism>
<feature type="region of interest" description="Disordered" evidence="1">
    <location>
        <begin position="1"/>
        <end position="24"/>
    </location>
</feature>
<evidence type="ECO:0000256" key="1">
    <source>
        <dbReference type="SAM" id="MobiDB-lite"/>
    </source>
</evidence>
<sequence length="343" mass="38949">MASSSRPPLRAREARRATSTSLEEQIPVPPNSVWATYGDCVEEANFPVLEYFVPTLTCPRDLRGIRKSDTSYLATLFAYTPAPYEWVWTVEGNNLASREQVLALVQDFPARTIAKEAKMIFRRSQTPLLPTVPNIEEILCLYLLGASIGKRYTKENLTNMVTTRLKAWANKHHIALPALEAGLLNFEELIKTVNFVKRHRALSAYLVWAHSTPQGCPGMNRLIAKLSDQIAMLNSWSELRSAAFTAKMIADGRTCGVYDTRIFPLVKRFHPMWKATSDFWGPWMKFLSLLWPSDAAAFHGREWDNLFCLGVEYSKLGSEDTMKNYKYKRSLPAPLVQALLKKI</sequence>
<dbReference type="EMBL" id="GEEE01003241">
    <property type="protein sequence ID" value="JAP59984.1"/>
    <property type="molecule type" value="Transcribed_RNA"/>
</dbReference>
<accession>A0A0V0J2U6</accession>